<feature type="transmembrane region" description="Helical" evidence="8">
    <location>
        <begin position="355"/>
        <end position="374"/>
    </location>
</feature>
<dbReference type="CDD" id="cd10322">
    <property type="entry name" value="SLC5sbd"/>
    <property type="match status" value="1"/>
</dbReference>
<sequence length="478" mass="49854">MHVIPFAIVCLYIVILYAISWYSTKLTKGGGEKGYLLAGRGLPASIVAVMLTGLAVGGASTVGVAENAYKAGISAGWYNGAWACGGILAGIVVASRYRALTISTIPELFEKYYSKSGRFVGALGQLVIGMVITSLQYIAGGAVLTALLPQVFTQVSGMAVTALVFVGITLIGGMWAAGLTNIINVIMIYVGVIAGAIMSVRNIGGIQALKLALPAGGTWFDPISGVGFAVIGAWFGVMISQCFSLQATVQISFAAKSTKAARNGFILGGLLIFPIGFVSALFGIVAAAQFPGIVPTNALPSVVLTLNPVIAGLTLAGLWAADVSTASVLLLGSSSIVVQDIIKRNFMPHMTEKQGLLYSRIAVLVISIVTYVLATTVAGILKTITIGLTLTSAYSVIMMFTLFAPKLCRKSSAFWTLLTGIIFLAAWLVVPAIRIVSQPIFLAIPIAIVTFLMTTVLDKRSATIPEVNTSNLSSEVVA</sequence>
<evidence type="ECO:0000256" key="2">
    <source>
        <dbReference type="ARBA" id="ARBA00006434"/>
    </source>
</evidence>
<evidence type="ECO:0000256" key="8">
    <source>
        <dbReference type="SAM" id="Phobius"/>
    </source>
</evidence>
<reference evidence="9 10" key="1">
    <citation type="submission" date="2013-12" db="EMBL/GenBank/DDBJ databases">
        <authorList>
            <consortium name="DOE Joint Genome Institute"/>
            <person name="Smidt H."/>
            <person name="Huntemann M."/>
            <person name="Han J."/>
            <person name="Chen A."/>
            <person name="Kyrpides N."/>
            <person name="Mavromatis K."/>
            <person name="Markowitz V."/>
            <person name="Palaniappan K."/>
            <person name="Ivanova N."/>
            <person name="Schaumberg A."/>
            <person name="Pati A."/>
            <person name="Liolios K."/>
            <person name="Nordberg H.P."/>
            <person name="Cantor M.N."/>
            <person name="Hua S.X."/>
            <person name="Woyke T."/>
        </authorList>
    </citation>
    <scope>NUCLEOTIDE SEQUENCE [LARGE SCALE GENOMIC DNA]</scope>
    <source>
        <strain evidence="10">DSM 15288</strain>
    </source>
</reference>
<keyword evidence="5 8" id="KW-1133">Transmembrane helix</keyword>
<dbReference type="PANTHER" id="PTHR48086:SF7">
    <property type="entry name" value="SODIUM-SOLUTE SYMPORTER-RELATED"/>
    <property type="match status" value="1"/>
</dbReference>
<dbReference type="PANTHER" id="PTHR48086">
    <property type="entry name" value="SODIUM/PROLINE SYMPORTER-RELATED"/>
    <property type="match status" value="1"/>
</dbReference>
<evidence type="ECO:0000256" key="3">
    <source>
        <dbReference type="ARBA" id="ARBA00022448"/>
    </source>
</evidence>
<dbReference type="Pfam" id="PF00474">
    <property type="entry name" value="SSF"/>
    <property type="match status" value="1"/>
</dbReference>
<organism evidence="9 10">
    <name type="scientific">Desulfitobacterium metallireducens DSM 15288</name>
    <dbReference type="NCBI Taxonomy" id="871968"/>
    <lineage>
        <taxon>Bacteria</taxon>
        <taxon>Bacillati</taxon>
        <taxon>Bacillota</taxon>
        <taxon>Clostridia</taxon>
        <taxon>Eubacteriales</taxon>
        <taxon>Desulfitobacteriaceae</taxon>
        <taxon>Desulfitobacterium</taxon>
    </lineage>
</organism>
<evidence type="ECO:0000256" key="5">
    <source>
        <dbReference type="ARBA" id="ARBA00022989"/>
    </source>
</evidence>
<dbReference type="STRING" id="871968.DESME_08305"/>
<dbReference type="KEGG" id="dmt:DESME_08305"/>
<keyword evidence="3" id="KW-0813">Transport</keyword>
<feature type="transmembrane region" description="Helical" evidence="8">
    <location>
        <begin position="119"/>
        <end position="139"/>
    </location>
</feature>
<dbReference type="EMBL" id="CP007032">
    <property type="protein sequence ID" value="AHF07073.1"/>
    <property type="molecule type" value="Genomic_DNA"/>
</dbReference>
<feature type="transmembrane region" description="Helical" evidence="8">
    <location>
        <begin position="264"/>
        <end position="290"/>
    </location>
</feature>
<feature type="transmembrane region" description="Helical" evidence="8">
    <location>
        <begin position="380"/>
        <end position="402"/>
    </location>
</feature>
<dbReference type="AlphaFoldDB" id="W0EC10"/>
<evidence type="ECO:0000313" key="10">
    <source>
        <dbReference type="Proteomes" id="UP000010847"/>
    </source>
</evidence>
<comment type="subcellular location">
    <subcellularLocation>
        <location evidence="1">Membrane</location>
        <topology evidence="1">Multi-pass membrane protein</topology>
    </subcellularLocation>
</comment>
<dbReference type="OrthoDB" id="1263at2"/>
<evidence type="ECO:0000256" key="7">
    <source>
        <dbReference type="RuleBase" id="RU362091"/>
    </source>
</evidence>
<dbReference type="GO" id="GO:0022857">
    <property type="term" value="F:transmembrane transporter activity"/>
    <property type="evidence" value="ECO:0007669"/>
    <property type="project" value="InterPro"/>
</dbReference>
<feature type="transmembrane region" description="Helical" evidence="8">
    <location>
        <begin position="182"/>
        <end position="203"/>
    </location>
</feature>
<feature type="transmembrane region" description="Helical" evidence="8">
    <location>
        <begin position="439"/>
        <end position="457"/>
    </location>
</feature>
<accession>W0EC10</accession>
<feature type="transmembrane region" description="Helical" evidence="8">
    <location>
        <begin position="151"/>
        <end position="175"/>
    </location>
</feature>
<gene>
    <name evidence="9" type="ORF">DESME_08305</name>
</gene>
<dbReference type="PROSITE" id="PS50283">
    <property type="entry name" value="NA_SOLUT_SYMP_3"/>
    <property type="match status" value="1"/>
</dbReference>
<feature type="transmembrane region" description="Helical" evidence="8">
    <location>
        <begin position="414"/>
        <end position="433"/>
    </location>
</feature>
<feature type="transmembrane region" description="Helical" evidence="8">
    <location>
        <begin position="223"/>
        <end position="243"/>
    </location>
</feature>
<name>W0EC10_9FIRM</name>
<dbReference type="InterPro" id="IPR050277">
    <property type="entry name" value="Sodium:Solute_Symporter"/>
</dbReference>
<evidence type="ECO:0000256" key="6">
    <source>
        <dbReference type="ARBA" id="ARBA00023136"/>
    </source>
</evidence>
<dbReference type="RefSeq" id="WP_006717161.1">
    <property type="nucleotide sequence ID" value="NZ_CP007032.1"/>
</dbReference>
<dbReference type="GO" id="GO:0005886">
    <property type="term" value="C:plasma membrane"/>
    <property type="evidence" value="ECO:0007669"/>
    <property type="project" value="TreeGrafter"/>
</dbReference>
<dbReference type="Gene3D" id="1.20.1730.10">
    <property type="entry name" value="Sodium/glucose cotransporter"/>
    <property type="match status" value="1"/>
</dbReference>
<evidence type="ECO:0000256" key="4">
    <source>
        <dbReference type="ARBA" id="ARBA00022692"/>
    </source>
</evidence>
<keyword evidence="10" id="KW-1185">Reference proteome</keyword>
<protein>
    <submittedName>
        <fullName evidence="9">Symporter</fullName>
    </submittedName>
</protein>
<dbReference type="InterPro" id="IPR001734">
    <property type="entry name" value="Na/solute_symporter"/>
</dbReference>
<proteinExistence type="inferred from homology"/>
<dbReference type="eggNOG" id="COG0591">
    <property type="taxonomic scope" value="Bacteria"/>
</dbReference>
<keyword evidence="4 8" id="KW-0812">Transmembrane</keyword>
<evidence type="ECO:0000313" key="9">
    <source>
        <dbReference type="EMBL" id="AHF07073.1"/>
    </source>
</evidence>
<dbReference type="HOGENOM" id="CLU_018808_15_3_9"/>
<feature type="transmembrane region" description="Helical" evidence="8">
    <location>
        <begin position="44"/>
        <end position="65"/>
    </location>
</feature>
<evidence type="ECO:0000256" key="1">
    <source>
        <dbReference type="ARBA" id="ARBA00004141"/>
    </source>
</evidence>
<feature type="transmembrane region" description="Helical" evidence="8">
    <location>
        <begin position="6"/>
        <end position="23"/>
    </location>
</feature>
<keyword evidence="6 8" id="KW-0472">Membrane</keyword>
<feature type="transmembrane region" description="Helical" evidence="8">
    <location>
        <begin position="77"/>
        <end position="98"/>
    </location>
</feature>
<dbReference type="InterPro" id="IPR038377">
    <property type="entry name" value="Na/Glc_symporter_sf"/>
</dbReference>
<dbReference type="Proteomes" id="UP000010847">
    <property type="component" value="Chromosome"/>
</dbReference>
<comment type="similarity">
    <text evidence="2 7">Belongs to the sodium:solute symporter (SSF) (TC 2.A.21) family.</text>
</comment>